<protein>
    <submittedName>
        <fullName evidence="1">Uncharacterized protein</fullName>
    </submittedName>
</protein>
<sequence>MGYSTIENAFVEVAETTASGSSFHKDATLFVKKFSLGLCNTSVENATWCNIHSCIIDQILNFAYINYNLYIIYFNS</sequence>
<keyword evidence="2" id="KW-1185">Reference proteome</keyword>
<gene>
    <name evidence="1" type="ORF">BpHYR1_003703</name>
</gene>
<dbReference type="EMBL" id="REGN01003597">
    <property type="protein sequence ID" value="RNA21794.1"/>
    <property type="molecule type" value="Genomic_DNA"/>
</dbReference>
<dbReference type="AlphaFoldDB" id="A0A3M7RED6"/>
<comment type="caution">
    <text evidence="1">The sequence shown here is derived from an EMBL/GenBank/DDBJ whole genome shotgun (WGS) entry which is preliminary data.</text>
</comment>
<organism evidence="1 2">
    <name type="scientific">Brachionus plicatilis</name>
    <name type="common">Marine rotifer</name>
    <name type="synonym">Brachionus muelleri</name>
    <dbReference type="NCBI Taxonomy" id="10195"/>
    <lineage>
        <taxon>Eukaryota</taxon>
        <taxon>Metazoa</taxon>
        <taxon>Spiralia</taxon>
        <taxon>Gnathifera</taxon>
        <taxon>Rotifera</taxon>
        <taxon>Eurotatoria</taxon>
        <taxon>Monogononta</taxon>
        <taxon>Pseudotrocha</taxon>
        <taxon>Ploima</taxon>
        <taxon>Brachionidae</taxon>
        <taxon>Brachionus</taxon>
    </lineage>
</organism>
<reference evidence="1 2" key="1">
    <citation type="journal article" date="2018" name="Sci. Rep.">
        <title>Genomic signatures of local adaptation to the degree of environmental predictability in rotifers.</title>
        <authorList>
            <person name="Franch-Gras L."/>
            <person name="Hahn C."/>
            <person name="Garcia-Roger E.M."/>
            <person name="Carmona M.J."/>
            <person name="Serra M."/>
            <person name="Gomez A."/>
        </authorList>
    </citation>
    <scope>NUCLEOTIDE SEQUENCE [LARGE SCALE GENOMIC DNA]</scope>
    <source>
        <strain evidence="1">HYR1</strain>
    </source>
</reference>
<dbReference type="Proteomes" id="UP000276133">
    <property type="component" value="Unassembled WGS sequence"/>
</dbReference>
<proteinExistence type="predicted"/>
<evidence type="ECO:0000313" key="2">
    <source>
        <dbReference type="Proteomes" id="UP000276133"/>
    </source>
</evidence>
<name>A0A3M7RED6_BRAPC</name>
<accession>A0A3M7RED6</accession>
<evidence type="ECO:0000313" key="1">
    <source>
        <dbReference type="EMBL" id="RNA21794.1"/>
    </source>
</evidence>